<organism evidence="1 2">
    <name type="scientific">Bergeriella denitrificans</name>
    <name type="common">Neisseria denitrificans</name>
    <dbReference type="NCBI Taxonomy" id="494"/>
    <lineage>
        <taxon>Bacteria</taxon>
        <taxon>Pseudomonadati</taxon>
        <taxon>Pseudomonadota</taxon>
        <taxon>Betaproteobacteria</taxon>
        <taxon>Neisseriales</taxon>
        <taxon>Neisseriaceae</taxon>
        <taxon>Bergeriella</taxon>
    </lineage>
</organism>
<accession>A0A378UG74</accession>
<protein>
    <submittedName>
        <fullName evidence="1">Putative secreted protein</fullName>
    </submittedName>
</protein>
<reference evidence="1 2" key="1">
    <citation type="submission" date="2018-06" db="EMBL/GenBank/DDBJ databases">
        <authorList>
            <consortium name="Pathogen Informatics"/>
            <person name="Doyle S."/>
        </authorList>
    </citation>
    <scope>NUCLEOTIDE SEQUENCE [LARGE SCALE GENOMIC DNA]</scope>
    <source>
        <strain evidence="1 2">NCTC10295</strain>
    </source>
</reference>
<dbReference type="AlphaFoldDB" id="A0A378UG74"/>
<dbReference type="Proteomes" id="UP000254651">
    <property type="component" value="Unassembled WGS sequence"/>
</dbReference>
<dbReference type="RefSeq" id="WP_066079608.1">
    <property type="nucleotide sequence ID" value="NZ_CP181246.1"/>
</dbReference>
<sequence>MGGYRKNTWLALAALVLGLVAFPVSYSEAQSAQRLLLEQECDQLGRLILEKMDKDQLSRSQQCDMWEADQDWKQQYGGLDEIEILSGVVYE</sequence>
<evidence type="ECO:0000313" key="2">
    <source>
        <dbReference type="Proteomes" id="UP000254651"/>
    </source>
</evidence>
<evidence type="ECO:0000313" key="1">
    <source>
        <dbReference type="EMBL" id="STZ75442.1"/>
    </source>
</evidence>
<dbReference type="EMBL" id="UGQS01000001">
    <property type="protein sequence ID" value="STZ75442.1"/>
    <property type="molecule type" value="Genomic_DNA"/>
</dbReference>
<gene>
    <name evidence="1" type="ORF">NCTC10295_00166</name>
</gene>
<proteinExistence type="predicted"/>
<keyword evidence="2" id="KW-1185">Reference proteome</keyword>
<name>A0A378UG74_BERDE</name>